<accession>A0A0M2RG31</accession>
<name>A0A0M2RG31_9PROT</name>
<dbReference type="PANTHER" id="PTHR43300:SF11">
    <property type="entry name" value="ACETYLTRANSFERASE RV3034C-RELATED"/>
    <property type="match status" value="1"/>
</dbReference>
<evidence type="ECO:0008006" key="7">
    <source>
        <dbReference type="Google" id="ProtNLM"/>
    </source>
</evidence>
<dbReference type="Proteomes" id="UP000034491">
    <property type="component" value="Unassembled WGS sequence"/>
</dbReference>
<proteinExistence type="inferred from homology"/>
<dbReference type="InterPro" id="IPR001451">
    <property type="entry name" value="Hexapep"/>
</dbReference>
<dbReference type="SUPFAM" id="SSF51161">
    <property type="entry name" value="Trimeric LpxA-like enzymes"/>
    <property type="match status" value="1"/>
</dbReference>
<dbReference type="STRING" id="1549748.WH95_03460"/>
<sequence length="186" mass="20491">MRKLLGLKKRKDRLPNSVSVGRHTYGINKNMIAGASDDTPVVVGDFCSIGPDVSFLVKVDHPTNLVSTYPFKTKIFEPGKENLDAVTKGGIIIGNDVWIGARALILSGVTIGDGAIVGAGAVVSKDVPAYAIVVGNPSKVIKYRFSEEQIKELLDIKWWSWSDEKIRVQEDLFYGPVEKFLKHHRV</sequence>
<evidence type="ECO:0000256" key="3">
    <source>
        <dbReference type="ARBA" id="ARBA00022737"/>
    </source>
</evidence>
<keyword evidence="2" id="KW-0808">Transferase</keyword>
<dbReference type="PATRIC" id="fig|1549748.8.peg.1296"/>
<gene>
    <name evidence="5" type="ORF">WH95_03460</name>
</gene>
<dbReference type="InterPro" id="IPR050179">
    <property type="entry name" value="Trans_hexapeptide_repeat"/>
</dbReference>
<dbReference type="GO" id="GO:0016746">
    <property type="term" value="F:acyltransferase activity"/>
    <property type="evidence" value="ECO:0007669"/>
    <property type="project" value="UniProtKB-KW"/>
</dbReference>
<dbReference type="PROSITE" id="PS00101">
    <property type="entry name" value="HEXAPEP_TRANSFERASES"/>
    <property type="match status" value="1"/>
</dbReference>
<dbReference type="EMBL" id="LANI01000002">
    <property type="protein sequence ID" value="KKJ78523.1"/>
    <property type="molecule type" value="Genomic_DNA"/>
</dbReference>
<protein>
    <recommendedName>
        <fullName evidence="7">Chloramphenicol acetyltransferase</fullName>
    </recommendedName>
</protein>
<comment type="similarity">
    <text evidence="1">Belongs to the transferase hexapeptide repeat family.</text>
</comment>
<dbReference type="Pfam" id="PF00132">
    <property type="entry name" value="Hexapep"/>
    <property type="match status" value="1"/>
</dbReference>
<keyword evidence="6" id="KW-1185">Reference proteome</keyword>
<dbReference type="InterPro" id="IPR011004">
    <property type="entry name" value="Trimer_LpxA-like_sf"/>
</dbReference>
<keyword evidence="4" id="KW-0012">Acyltransferase</keyword>
<dbReference type="AlphaFoldDB" id="A0A0M2RG31"/>
<evidence type="ECO:0000256" key="4">
    <source>
        <dbReference type="ARBA" id="ARBA00023315"/>
    </source>
</evidence>
<dbReference type="InterPro" id="IPR018357">
    <property type="entry name" value="Hexapep_transf_CS"/>
</dbReference>
<evidence type="ECO:0000313" key="5">
    <source>
        <dbReference type="EMBL" id="KKJ78523.1"/>
    </source>
</evidence>
<organism evidence="5 6">
    <name type="scientific">Kiloniella litopenaei</name>
    <dbReference type="NCBI Taxonomy" id="1549748"/>
    <lineage>
        <taxon>Bacteria</taxon>
        <taxon>Pseudomonadati</taxon>
        <taxon>Pseudomonadota</taxon>
        <taxon>Alphaproteobacteria</taxon>
        <taxon>Rhodospirillales</taxon>
        <taxon>Kiloniellaceae</taxon>
        <taxon>Kiloniella</taxon>
    </lineage>
</organism>
<dbReference type="CDD" id="cd03349">
    <property type="entry name" value="LbH_XAT"/>
    <property type="match status" value="1"/>
</dbReference>
<dbReference type="Gene3D" id="2.160.10.10">
    <property type="entry name" value="Hexapeptide repeat proteins"/>
    <property type="match status" value="1"/>
</dbReference>
<dbReference type="PANTHER" id="PTHR43300">
    <property type="entry name" value="ACETYLTRANSFERASE"/>
    <property type="match status" value="1"/>
</dbReference>
<keyword evidence="3" id="KW-0677">Repeat</keyword>
<evidence type="ECO:0000256" key="1">
    <source>
        <dbReference type="ARBA" id="ARBA00007274"/>
    </source>
</evidence>
<comment type="caution">
    <text evidence="5">The sequence shown here is derived from an EMBL/GenBank/DDBJ whole genome shotgun (WGS) entry which is preliminary data.</text>
</comment>
<evidence type="ECO:0000313" key="6">
    <source>
        <dbReference type="Proteomes" id="UP000034491"/>
    </source>
</evidence>
<reference evidence="5 6" key="1">
    <citation type="submission" date="2015-03" db="EMBL/GenBank/DDBJ databases">
        <title>Genome sequence of Kiloniella sp. P1-1, isolated from the gut microflora of Pacific white shrimp, Penaeus vannamei.</title>
        <authorList>
            <person name="Shao Z."/>
            <person name="Wang L."/>
            <person name="Li X."/>
        </authorList>
    </citation>
    <scope>NUCLEOTIDE SEQUENCE [LARGE SCALE GENOMIC DNA]</scope>
    <source>
        <strain evidence="5 6">P1-1</strain>
    </source>
</reference>
<evidence type="ECO:0000256" key="2">
    <source>
        <dbReference type="ARBA" id="ARBA00022679"/>
    </source>
</evidence>